<keyword evidence="2" id="KW-1185">Reference proteome</keyword>
<comment type="caution">
    <text evidence="1">The sequence shown here is derived from an EMBL/GenBank/DDBJ whole genome shotgun (WGS) entry which is preliminary data.</text>
</comment>
<organism evidence="1 2">
    <name type="scientific">Thalassobacillus hwangdonensis</name>
    <dbReference type="NCBI Taxonomy" id="546108"/>
    <lineage>
        <taxon>Bacteria</taxon>
        <taxon>Bacillati</taxon>
        <taxon>Bacillota</taxon>
        <taxon>Bacilli</taxon>
        <taxon>Bacillales</taxon>
        <taxon>Bacillaceae</taxon>
        <taxon>Thalassobacillus</taxon>
    </lineage>
</organism>
<gene>
    <name evidence="1" type="ORF">ACFQ2J_03415</name>
</gene>
<reference evidence="2" key="1">
    <citation type="journal article" date="2019" name="Int. J. Syst. Evol. Microbiol.">
        <title>The Global Catalogue of Microorganisms (GCM) 10K type strain sequencing project: providing services to taxonomists for standard genome sequencing and annotation.</title>
        <authorList>
            <consortium name="The Broad Institute Genomics Platform"/>
            <consortium name="The Broad Institute Genome Sequencing Center for Infectious Disease"/>
            <person name="Wu L."/>
            <person name="Ma J."/>
        </authorList>
    </citation>
    <scope>NUCLEOTIDE SEQUENCE [LARGE SCALE GENOMIC DNA]</scope>
    <source>
        <strain evidence="2">CCUG 56607</strain>
    </source>
</reference>
<evidence type="ECO:0000313" key="2">
    <source>
        <dbReference type="Proteomes" id="UP001596990"/>
    </source>
</evidence>
<evidence type="ECO:0000313" key="1">
    <source>
        <dbReference type="EMBL" id="MFD1018241.1"/>
    </source>
</evidence>
<dbReference type="RefSeq" id="WP_386056588.1">
    <property type="nucleotide sequence ID" value="NZ_JBHTKL010000001.1"/>
</dbReference>
<accession>A0ABW3KWI1</accession>
<dbReference type="Pfam" id="PF14035">
    <property type="entry name" value="YlzJ"/>
    <property type="match status" value="1"/>
</dbReference>
<proteinExistence type="predicted"/>
<sequence>MILYTPLSEVDIFPPDQEEYQNTIMTQYNQRPVKAMKMGNGNYQIVQLLSTDPQDFMDPDFQPGIEFNV</sequence>
<protein>
    <submittedName>
        <fullName evidence="1">YlzJ-like family protein</fullName>
    </submittedName>
</protein>
<dbReference type="Proteomes" id="UP001596990">
    <property type="component" value="Unassembled WGS sequence"/>
</dbReference>
<dbReference type="InterPro" id="IPR025619">
    <property type="entry name" value="YlzJ"/>
</dbReference>
<name>A0ABW3KWI1_9BACI</name>
<dbReference type="EMBL" id="JBHTKL010000001">
    <property type="protein sequence ID" value="MFD1018241.1"/>
    <property type="molecule type" value="Genomic_DNA"/>
</dbReference>